<keyword evidence="11" id="KW-0539">Nucleus</keyword>
<protein>
    <submittedName>
        <fullName evidence="15">Crossover junction endonuclease EME1</fullName>
    </submittedName>
</protein>
<keyword evidence="6" id="KW-0227">DNA damage</keyword>
<keyword evidence="12" id="KW-0469">Meiosis</keyword>
<dbReference type="OrthoDB" id="343092at2759"/>
<dbReference type="EMBL" id="UZAE01001576">
    <property type="protein sequence ID" value="VDN98784.1"/>
    <property type="molecule type" value="Genomic_DNA"/>
</dbReference>
<sequence>MPKITTQKRKIETLLTEKYCRRLVTCCFDEVFLEKPVGFLNAVSLRISCGNPQNGKDTMVRMPEWVTNPPPLIRPVSAGSQGLGGPVPLPFSISWQRYTPMEGINGNVQFLSVIEPEVLVVVLQERLNSFLKNQSYFEAFISSLRSLQPERRVSLIIHAPKRPPSKEDDLVKMIVRLQFEARLIGVQQASTVQNLAVLIGNYTKAICQRPFKQNRLDDRHGFSFLPTAANTVAGAVAAPRFPLTAMTSLNKGATQVGFGVNQKEALRSWAHRTWLRQLATWRGMTGEVVNAVAEAYPTPRALFNALRHLSSEEAIKRLSDLRIRRGAGVLATETRLGNAIASRIVNFFTSFDPNLLIGGDL</sequence>
<proteinExistence type="predicted"/>
<dbReference type="AlphaFoldDB" id="A0A0R3T788"/>
<dbReference type="Pfam" id="PF21292">
    <property type="entry name" value="EME1-MUS81_C"/>
    <property type="match status" value="1"/>
</dbReference>
<evidence type="ECO:0000256" key="1">
    <source>
        <dbReference type="ARBA" id="ARBA00001946"/>
    </source>
</evidence>
<accession>A0A0R3T788</accession>
<dbReference type="STRING" id="102285.A0A0R3T788"/>
<evidence type="ECO:0000256" key="3">
    <source>
        <dbReference type="ARBA" id="ARBA00022722"/>
    </source>
</evidence>
<evidence type="ECO:0000313" key="13">
    <source>
        <dbReference type="EMBL" id="VDN98784.1"/>
    </source>
</evidence>
<dbReference type="GO" id="GO:0031297">
    <property type="term" value="P:replication fork processing"/>
    <property type="evidence" value="ECO:0007669"/>
    <property type="project" value="TreeGrafter"/>
</dbReference>
<dbReference type="InterPro" id="IPR042530">
    <property type="entry name" value="EME1/EME2_C"/>
</dbReference>
<dbReference type="GO" id="GO:0005634">
    <property type="term" value="C:nucleus"/>
    <property type="evidence" value="ECO:0007669"/>
    <property type="project" value="UniProtKB-SubCell"/>
</dbReference>
<keyword evidence="9" id="KW-0233">DNA recombination</keyword>
<keyword evidence="14" id="KW-1185">Reference proteome</keyword>
<evidence type="ECO:0000313" key="15">
    <source>
        <dbReference type="WBParaSite" id="HNAJ_0000292601-mRNA-1"/>
    </source>
</evidence>
<dbReference type="GO" id="GO:0008821">
    <property type="term" value="F:crossover junction DNA endonuclease activity"/>
    <property type="evidence" value="ECO:0007669"/>
    <property type="project" value="TreeGrafter"/>
</dbReference>
<dbReference type="GO" id="GO:0000712">
    <property type="term" value="P:resolution of meiotic recombination intermediates"/>
    <property type="evidence" value="ECO:0007669"/>
    <property type="project" value="TreeGrafter"/>
</dbReference>
<keyword evidence="7" id="KW-0378">Hydrolase</keyword>
<keyword evidence="3" id="KW-0540">Nuclease</keyword>
<dbReference type="GO" id="GO:0006302">
    <property type="term" value="P:double-strand break repair"/>
    <property type="evidence" value="ECO:0007669"/>
    <property type="project" value="TreeGrafter"/>
</dbReference>
<evidence type="ECO:0000256" key="10">
    <source>
        <dbReference type="ARBA" id="ARBA00023204"/>
    </source>
</evidence>
<reference evidence="13 14" key="2">
    <citation type="submission" date="2018-11" db="EMBL/GenBank/DDBJ databases">
        <authorList>
            <consortium name="Pathogen Informatics"/>
        </authorList>
    </citation>
    <scope>NUCLEOTIDE SEQUENCE [LARGE SCALE GENOMIC DNA]</scope>
</reference>
<keyword evidence="10" id="KW-0234">DNA repair</keyword>
<dbReference type="Gene3D" id="3.40.50.10130">
    <property type="match status" value="1"/>
</dbReference>
<dbReference type="GO" id="GO:0048476">
    <property type="term" value="C:Holliday junction resolvase complex"/>
    <property type="evidence" value="ECO:0007669"/>
    <property type="project" value="InterPro"/>
</dbReference>
<dbReference type="GO" id="GO:0031573">
    <property type="term" value="P:mitotic intra-S DNA damage checkpoint signaling"/>
    <property type="evidence" value="ECO:0007669"/>
    <property type="project" value="TreeGrafter"/>
</dbReference>
<name>A0A0R3T788_RODNA</name>
<dbReference type="PANTHER" id="PTHR21077:SF5">
    <property type="entry name" value="CROSSOVER JUNCTION ENDONUCLEASE MMS4"/>
    <property type="match status" value="1"/>
</dbReference>
<reference evidence="15" key="1">
    <citation type="submission" date="2017-02" db="UniProtKB">
        <authorList>
            <consortium name="WormBaseParasite"/>
        </authorList>
    </citation>
    <scope>IDENTIFICATION</scope>
</reference>
<dbReference type="GO" id="GO:0046872">
    <property type="term" value="F:metal ion binding"/>
    <property type="evidence" value="ECO:0007669"/>
    <property type="project" value="UniProtKB-KW"/>
</dbReference>
<comment type="cofactor">
    <cofactor evidence="1">
        <name>Mg(2+)</name>
        <dbReference type="ChEBI" id="CHEBI:18420"/>
    </cofactor>
</comment>
<organism evidence="15">
    <name type="scientific">Rodentolepis nana</name>
    <name type="common">Dwarf tapeworm</name>
    <name type="synonym">Hymenolepis nana</name>
    <dbReference type="NCBI Taxonomy" id="102285"/>
    <lineage>
        <taxon>Eukaryota</taxon>
        <taxon>Metazoa</taxon>
        <taxon>Spiralia</taxon>
        <taxon>Lophotrochozoa</taxon>
        <taxon>Platyhelminthes</taxon>
        <taxon>Cestoda</taxon>
        <taxon>Eucestoda</taxon>
        <taxon>Cyclophyllidea</taxon>
        <taxon>Hymenolepididae</taxon>
        <taxon>Rodentolepis</taxon>
    </lineage>
</organism>
<keyword evidence="4" id="KW-0479">Metal-binding</keyword>
<gene>
    <name evidence="13" type="ORF">HNAJ_LOCUS2925</name>
</gene>
<evidence type="ECO:0000256" key="6">
    <source>
        <dbReference type="ARBA" id="ARBA00022763"/>
    </source>
</evidence>
<keyword evidence="5" id="KW-0255">Endonuclease</keyword>
<dbReference type="Gene3D" id="1.10.150.670">
    <property type="entry name" value="Crossover junction endonuclease EME1, DNA-binding domain"/>
    <property type="match status" value="1"/>
</dbReference>
<evidence type="ECO:0000256" key="12">
    <source>
        <dbReference type="ARBA" id="ARBA00023254"/>
    </source>
</evidence>
<dbReference type="Proteomes" id="UP000278807">
    <property type="component" value="Unassembled WGS sequence"/>
</dbReference>
<evidence type="ECO:0000256" key="7">
    <source>
        <dbReference type="ARBA" id="ARBA00022801"/>
    </source>
</evidence>
<dbReference type="WBParaSite" id="HNAJ_0000292601-mRNA-1">
    <property type="protein sequence ID" value="HNAJ_0000292601-mRNA-1"/>
    <property type="gene ID" value="HNAJ_0000292601"/>
</dbReference>
<evidence type="ECO:0000256" key="11">
    <source>
        <dbReference type="ARBA" id="ARBA00023242"/>
    </source>
</evidence>
<evidence type="ECO:0000256" key="8">
    <source>
        <dbReference type="ARBA" id="ARBA00022842"/>
    </source>
</evidence>
<evidence type="ECO:0000256" key="2">
    <source>
        <dbReference type="ARBA" id="ARBA00004123"/>
    </source>
</evidence>
<dbReference type="InterPro" id="IPR033310">
    <property type="entry name" value="Mms4/EME1/EME2"/>
</dbReference>
<evidence type="ECO:0000313" key="14">
    <source>
        <dbReference type="Proteomes" id="UP000278807"/>
    </source>
</evidence>
<evidence type="ECO:0000256" key="5">
    <source>
        <dbReference type="ARBA" id="ARBA00022759"/>
    </source>
</evidence>
<evidence type="ECO:0000256" key="4">
    <source>
        <dbReference type="ARBA" id="ARBA00022723"/>
    </source>
</evidence>
<evidence type="ECO:0000256" key="9">
    <source>
        <dbReference type="ARBA" id="ARBA00023172"/>
    </source>
</evidence>
<dbReference type="PANTHER" id="PTHR21077">
    <property type="entry name" value="EME1 PROTEIN"/>
    <property type="match status" value="1"/>
</dbReference>
<keyword evidence="8" id="KW-0460">Magnesium</keyword>
<comment type="subcellular location">
    <subcellularLocation>
        <location evidence="2">Nucleus</location>
    </subcellularLocation>
</comment>